<feature type="domain" description="PAC" evidence="14">
    <location>
        <begin position="542"/>
        <end position="593"/>
    </location>
</feature>
<comment type="subcellular location">
    <subcellularLocation>
        <location evidence="2">Cell inner membrane</location>
    </subcellularLocation>
    <subcellularLocation>
        <location evidence="3">Cell membrane</location>
        <topology evidence="3">Multi-pass membrane protein</topology>
    </subcellularLocation>
</comment>
<keyword evidence="6" id="KW-0973">c-di-GMP</keyword>
<dbReference type="SUPFAM" id="SSF141868">
    <property type="entry name" value="EAL domain-like"/>
    <property type="match status" value="1"/>
</dbReference>
<dbReference type="AlphaFoldDB" id="A0A379J144"/>
<dbReference type="InterPro" id="IPR000700">
    <property type="entry name" value="PAS-assoc_C"/>
</dbReference>
<feature type="transmembrane region" description="Helical" evidence="12">
    <location>
        <begin position="32"/>
        <end position="49"/>
    </location>
</feature>
<feature type="transmembrane region" description="Helical" evidence="12">
    <location>
        <begin position="265"/>
        <end position="285"/>
    </location>
</feature>
<accession>A0A379J144</accession>
<dbReference type="SMART" id="SM00052">
    <property type="entry name" value="EAL"/>
    <property type="match status" value="1"/>
</dbReference>
<dbReference type="NCBIfam" id="TIGR00254">
    <property type="entry name" value="GGDEF"/>
    <property type="match status" value="1"/>
</dbReference>
<feature type="transmembrane region" description="Helical" evidence="12">
    <location>
        <begin position="172"/>
        <end position="197"/>
    </location>
</feature>
<keyword evidence="5" id="KW-1003">Cell membrane</keyword>
<sequence>MLSSALALGYAVPAHHFEACMPAAFPDRLPNWTWWLPLPIFHLATWISLATRLNDGVALCYLPMVLGLAFCLWWGPRVLPALYLNALFSVPLWGLPWQWAPLYAVPETAAVALGWWLLRRQSFDPALGRLSDVLRFLAFAVLMPATLVALGLQSNLWLTGFQASEHWAQASLAVWLSDTINLLALTAPLLAFCTPWLRRRGWLRTQNSVVAPALPVSRSLAGWLLATSVFLVLMLLSAGLPAQLALPLLGLSMLVLALRHAFAGALYGVLLVFAATLPLPLWRGSLSFAELDLQRNQLHFAVLLLMGATLVVGRALSDLRQALARSAQMQRQLARANLAMEASPLGVTIADARQPDLPLVYCNSAFSQITGYRADEALGRNCRFLLGKDRVQLELQPLRAALRDGRSGHAVVRNYRKDGKPFWNEVVLAPMRDEQGISHFVGLQHDVTERVELAAKVEQQRSQLLRQSHLFSQTEDIANLGGWVLETSDYSMFWSDGCYRIVDRDIQQGPPDLREVLDYYDTPSQALIMQTLQAASSGMDDLDIEVRLVARLGGRLVRLRGMAERDEDGSLVRIYGVVQDISERKRTESQLRERDERLRLFFEAPLIGMALTTQSFGWEEVNQKLCSILGRSRDEVLASSWQQLSHPDDLPAEQASVEQVLLGSSDGFEMDKRFLRADGQVVFTRVSLRAVRGGSGRQTIFLLLVEDISARQEAEARYRTLVEHAPEAILLFNPDGGIVECNENALRLFRYRREELLGRSIQSISPLRQADGRLSSRAGKTLMRQAVAGEAPVFEWNHRDSAGRQLPCEVRLVRMPGEGLLIRASVTDISERQRYQREIERLAYSDELTGLPNRRLLLDRLQHAMDRENREGSLGALLFIDLDHFKTVNDSLGHLVGDALLVEVTTRLARELRTEDTLARLGGDEFVVLLEALGSEPQAVAEHAAAVGEKLLRGLQGSCLIDGHELAISASIGIALHPMGLQRASDILKQADTAMYRAKHAGRNALHFFAPEMQAAIDQRLQLQGELRQAIARHQLQLVFQPQLTLADDRVAGAEVLLRWMHPERGEIGPDQFIPLAEETGLIQDIGQWVLEQACATLARWQAQWPQLVLAVNLSPRELRQAGCVERVEQCLRAHGVPAHALELEITEGVLLEDVERCIGNMQRLKAQGVRFAIDDFGTGYSSLTYLKRLPLDRLKIDRSFVADLDGAASGRMLVQTILMIARNLDLECVAEGIEQDSQLAFLREQACALGQGYLFGRPMMESEFLAWMQARPR</sequence>
<dbReference type="NCBIfam" id="TIGR00229">
    <property type="entry name" value="sensory_box"/>
    <property type="match status" value="3"/>
</dbReference>
<evidence type="ECO:0000256" key="8">
    <source>
        <dbReference type="ARBA" id="ARBA00022777"/>
    </source>
</evidence>
<dbReference type="GO" id="GO:0016301">
    <property type="term" value="F:kinase activity"/>
    <property type="evidence" value="ECO:0007669"/>
    <property type="project" value="UniProtKB-KW"/>
</dbReference>
<evidence type="ECO:0000259" key="14">
    <source>
        <dbReference type="PROSITE" id="PS50113"/>
    </source>
</evidence>
<gene>
    <name evidence="17" type="primary">cph2_17</name>
    <name evidence="17" type="ORF">NCTC10899_04993</name>
</gene>
<keyword evidence="7 12" id="KW-0812">Transmembrane</keyword>
<feature type="transmembrane region" description="Helical" evidence="12">
    <location>
        <begin position="56"/>
        <end position="76"/>
    </location>
</feature>
<feature type="transmembrane region" description="Helical" evidence="12">
    <location>
        <begin position="96"/>
        <end position="118"/>
    </location>
</feature>
<dbReference type="SUPFAM" id="SSF55073">
    <property type="entry name" value="Nucleotide cyclase"/>
    <property type="match status" value="1"/>
</dbReference>
<dbReference type="InterPro" id="IPR000014">
    <property type="entry name" value="PAS"/>
</dbReference>
<keyword evidence="9 12" id="KW-1133">Transmembrane helix</keyword>
<evidence type="ECO:0000256" key="9">
    <source>
        <dbReference type="ARBA" id="ARBA00022989"/>
    </source>
</evidence>
<dbReference type="InterPro" id="IPR043128">
    <property type="entry name" value="Rev_trsase/Diguanyl_cyclase"/>
</dbReference>
<dbReference type="GO" id="GO:0071111">
    <property type="term" value="F:cyclic-guanylate-specific phosphodiesterase activity"/>
    <property type="evidence" value="ECO:0007669"/>
    <property type="project" value="UniProtKB-EC"/>
</dbReference>
<evidence type="ECO:0000256" key="7">
    <source>
        <dbReference type="ARBA" id="ARBA00022692"/>
    </source>
</evidence>
<dbReference type="PROSITE" id="PS50112">
    <property type="entry name" value="PAS"/>
    <property type="match status" value="3"/>
</dbReference>
<organism evidence="17 18">
    <name type="scientific">Ectopseudomonas mendocina</name>
    <name type="common">Pseudomonas mendocina</name>
    <dbReference type="NCBI Taxonomy" id="300"/>
    <lineage>
        <taxon>Bacteria</taxon>
        <taxon>Pseudomonadati</taxon>
        <taxon>Pseudomonadota</taxon>
        <taxon>Gammaproteobacteria</taxon>
        <taxon>Pseudomonadales</taxon>
        <taxon>Pseudomonadaceae</taxon>
        <taxon>Ectopseudomonas</taxon>
    </lineage>
</organism>
<evidence type="ECO:0000256" key="4">
    <source>
        <dbReference type="ARBA" id="ARBA00012282"/>
    </source>
</evidence>
<feature type="transmembrane region" description="Helical" evidence="12">
    <location>
        <begin position="209"/>
        <end position="234"/>
    </location>
</feature>
<dbReference type="InterPro" id="IPR035965">
    <property type="entry name" value="PAS-like_dom_sf"/>
</dbReference>
<feature type="domain" description="PAC" evidence="14">
    <location>
        <begin position="406"/>
        <end position="459"/>
    </location>
</feature>
<dbReference type="GO" id="GO:0005886">
    <property type="term" value="C:plasma membrane"/>
    <property type="evidence" value="ECO:0007669"/>
    <property type="project" value="UniProtKB-SubCell"/>
</dbReference>
<dbReference type="InterPro" id="IPR000160">
    <property type="entry name" value="GGDEF_dom"/>
</dbReference>
<comment type="cofactor">
    <cofactor evidence="1">
        <name>Mg(2+)</name>
        <dbReference type="ChEBI" id="CHEBI:18420"/>
    </cofactor>
</comment>
<reference evidence="17 18" key="1">
    <citation type="submission" date="2018-06" db="EMBL/GenBank/DDBJ databases">
        <authorList>
            <consortium name="Pathogen Informatics"/>
            <person name="Doyle S."/>
        </authorList>
    </citation>
    <scope>NUCLEOTIDE SEQUENCE [LARGE SCALE GENOMIC DNA]</scope>
    <source>
        <strain evidence="17 18">NCTC10899</strain>
    </source>
</reference>
<keyword evidence="8" id="KW-0418">Kinase</keyword>
<feature type="domain" description="PAS" evidence="13">
    <location>
        <begin position="332"/>
        <end position="405"/>
    </location>
</feature>
<dbReference type="GO" id="GO:0071732">
    <property type="term" value="P:cellular response to nitric oxide"/>
    <property type="evidence" value="ECO:0007669"/>
    <property type="project" value="UniProtKB-ARBA"/>
</dbReference>
<dbReference type="InterPro" id="IPR052155">
    <property type="entry name" value="Biofilm_reg_signaling"/>
</dbReference>
<evidence type="ECO:0000259" key="16">
    <source>
        <dbReference type="PROSITE" id="PS50887"/>
    </source>
</evidence>
<dbReference type="PANTHER" id="PTHR44757">
    <property type="entry name" value="DIGUANYLATE CYCLASE DGCP"/>
    <property type="match status" value="1"/>
</dbReference>
<name>A0A379J144_ECTME</name>
<feature type="domain" description="PAS" evidence="13">
    <location>
        <begin position="714"/>
        <end position="790"/>
    </location>
</feature>
<evidence type="ECO:0000256" key="2">
    <source>
        <dbReference type="ARBA" id="ARBA00004533"/>
    </source>
</evidence>
<dbReference type="Gene3D" id="3.30.70.270">
    <property type="match status" value="1"/>
</dbReference>
<protein>
    <recommendedName>
        <fullName evidence="4">cyclic-guanylate-specific phosphodiesterase</fullName>
        <ecNumber evidence="4">3.1.4.52</ecNumber>
    </recommendedName>
</protein>
<feature type="domain" description="PAS" evidence="13">
    <location>
        <begin position="621"/>
        <end position="664"/>
    </location>
</feature>
<evidence type="ECO:0000256" key="11">
    <source>
        <dbReference type="ARBA" id="ARBA00051114"/>
    </source>
</evidence>
<dbReference type="FunFam" id="3.20.20.450:FF:000001">
    <property type="entry name" value="Cyclic di-GMP phosphodiesterase yahA"/>
    <property type="match status" value="1"/>
</dbReference>
<dbReference type="InterPro" id="IPR013656">
    <property type="entry name" value="PAS_4"/>
</dbReference>
<dbReference type="Gene3D" id="3.30.450.20">
    <property type="entry name" value="PAS domain"/>
    <property type="match status" value="4"/>
</dbReference>
<dbReference type="PROSITE" id="PS50883">
    <property type="entry name" value="EAL"/>
    <property type="match status" value="1"/>
</dbReference>
<feature type="domain" description="PAC" evidence="14">
    <location>
        <begin position="668"/>
        <end position="720"/>
    </location>
</feature>
<dbReference type="EMBL" id="UGUU01000001">
    <property type="protein sequence ID" value="SUD42106.1"/>
    <property type="molecule type" value="Genomic_DNA"/>
</dbReference>
<keyword evidence="10 12" id="KW-0472">Membrane</keyword>
<dbReference type="Pfam" id="PF08448">
    <property type="entry name" value="PAS_4"/>
    <property type="match status" value="1"/>
</dbReference>
<dbReference type="Pfam" id="PF05231">
    <property type="entry name" value="MASE1"/>
    <property type="match status" value="1"/>
</dbReference>
<feature type="domain" description="EAL" evidence="15">
    <location>
        <begin position="1020"/>
        <end position="1273"/>
    </location>
</feature>
<dbReference type="Pfam" id="PF00563">
    <property type="entry name" value="EAL"/>
    <property type="match status" value="1"/>
</dbReference>
<proteinExistence type="predicted"/>
<dbReference type="Pfam" id="PF08447">
    <property type="entry name" value="PAS_3"/>
    <property type="match status" value="1"/>
</dbReference>
<dbReference type="InterPro" id="IPR007895">
    <property type="entry name" value="MASE1"/>
</dbReference>
<dbReference type="InterPro" id="IPR029787">
    <property type="entry name" value="Nucleotide_cyclase"/>
</dbReference>
<dbReference type="FunFam" id="3.30.70.270:FF:000001">
    <property type="entry name" value="Diguanylate cyclase domain protein"/>
    <property type="match status" value="1"/>
</dbReference>
<dbReference type="Proteomes" id="UP000254260">
    <property type="component" value="Unassembled WGS sequence"/>
</dbReference>
<evidence type="ECO:0000259" key="13">
    <source>
        <dbReference type="PROSITE" id="PS50112"/>
    </source>
</evidence>
<feature type="transmembrane region" description="Helical" evidence="12">
    <location>
        <begin position="297"/>
        <end position="316"/>
    </location>
</feature>
<feature type="domain" description="GGDEF" evidence="16">
    <location>
        <begin position="873"/>
        <end position="1011"/>
    </location>
</feature>
<evidence type="ECO:0000256" key="1">
    <source>
        <dbReference type="ARBA" id="ARBA00001946"/>
    </source>
</evidence>
<dbReference type="SMART" id="SM00267">
    <property type="entry name" value="GGDEF"/>
    <property type="match status" value="1"/>
</dbReference>
<keyword evidence="8" id="KW-0808">Transferase</keyword>
<evidence type="ECO:0000256" key="6">
    <source>
        <dbReference type="ARBA" id="ARBA00022636"/>
    </source>
</evidence>
<dbReference type="CDD" id="cd00130">
    <property type="entry name" value="PAS"/>
    <property type="match status" value="3"/>
</dbReference>
<evidence type="ECO:0000313" key="17">
    <source>
        <dbReference type="EMBL" id="SUD42106.1"/>
    </source>
</evidence>
<dbReference type="SMART" id="SM00091">
    <property type="entry name" value="PAS"/>
    <property type="match status" value="3"/>
</dbReference>
<dbReference type="Pfam" id="PF00990">
    <property type="entry name" value="GGDEF"/>
    <property type="match status" value="1"/>
</dbReference>
<dbReference type="PROSITE" id="PS50113">
    <property type="entry name" value="PAC"/>
    <property type="match status" value="3"/>
</dbReference>
<evidence type="ECO:0000256" key="12">
    <source>
        <dbReference type="SAM" id="Phobius"/>
    </source>
</evidence>
<dbReference type="EC" id="3.1.4.52" evidence="4"/>
<dbReference type="PROSITE" id="PS50887">
    <property type="entry name" value="GGDEF"/>
    <property type="match status" value="1"/>
</dbReference>
<evidence type="ECO:0000259" key="15">
    <source>
        <dbReference type="PROSITE" id="PS50883"/>
    </source>
</evidence>
<feature type="transmembrane region" description="Helical" evidence="12">
    <location>
        <begin position="130"/>
        <end position="152"/>
    </location>
</feature>
<dbReference type="Gene3D" id="3.20.20.450">
    <property type="entry name" value="EAL domain"/>
    <property type="match status" value="1"/>
</dbReference>
<evidence type="ECO:0000313" key="18">
    <source>
        <dbReference type="Proteomes" id="UP000254260"/>
    </source>
</evidence>
<evidence type="ECO:0000256" key="10">
    <source>
        <dbReference type="ARBA" id="ARBA00023136"/>
    </source>
</evidence>
<dbReference type="InterPro" id="IPR001610">
    <property type="entry name" value="PAC"/>
</dbReference>
<dbReference type="SUPFAM" id="SSF55785">
    <property type="entry name" value="PYP-like sensor domain (PAS domain)"/>
    <property type="match status" value="4"/>
</dbReference>
<evidence type="ECO:0000256" key="5">
    <source>
        <dbReference type="ARBA" id="ARBA00022475"/>
    </source>
</evidence>
<dbReference type="Pfam" id="PF13426">
    <property type="entry name" value="PAS_9"/>
    <property type="match status" value="1"/>
</dbReference>
<dbReference type="InterPro" id="IPR013655">
    <property type="entry name" value="PAS_fold_3"/>
</dbReference>
<dbReference type="SMART" id="SM00086">
    <property type="entry name" value="PAC"/>
    <property type="match status" value="4"/>
</dbReference>
<evidence type="ECO:0000256" key="3">
    <source>
        <dbReference type="ARBA" id="ARBA00004651"/>
    </source>
</evidence>
<dbReference type="CDD" id="cd01949">
    <property type="entry name" value="GGDEF"/>
    <property type="match status" value="1"/>
</dbReference>
<dbReference type="InterPro" id="IPR035919">
    <property type="entry name" value="EAL_sf"/>
</dbReference>
<dbReference type="InterPro" id="IPR001633">
    <property type="entry name" value="EAL_dom"/>
</dbReference>
<dbReference type="PANTHER" id="PTHR44757:SF2">
    <property type="entry name" value="BIOFILM ARCHITECTURE MAINTENANCE PROTEIN MBAA"/>
    <property type="match status" value="1"/>
</dbReference>
<dbReference type="CDD" id="cd01948">
    <property type="entry name" value="EAL"/>
    <property type="match status" value="1"/>
</dbReference>
<comment type="catalytic activity">
    <reaction evidence="11">
        <text>3',3'-c-di-GMP + H2O = 5'-phosphoguanylyl(3'-&gt;5')guanosine + H(+)</text>
        <dbReference type="Rhea" id="RHEA:24902"/>
        <dbReference type="ChEBI" id="CHEBI:15377"/>
        <dbReference type="ChEBI" id="CHEBI:15378"/>
        <dbReference type="ChEBI" id="CHEBI:58754"/>
        <dbReference type="ChEBI" id="CHEBI:58805"/>
        <dbReference type="EC" id="3.1.4.52"/>
    </reaction>
    <physiologicalReaction direction="left-to-right" evidence="11">
        <dbReference type="Rhea" id="RHEA:24903"/>
    </physiologicalReaction>
</comment>